<name>A0ACC1PE75_9APHY</name>
<evidence type="ECO:0000313" key="2">
    <source>
        <dbReference type="Proteomes" id="UP001144978"/>
    </source>
</evidence>
<gene>
    <name evidence="1" type="ORF">NUW54_g8745</name>
</gene>
<accession>A0ACC1PE75</accession>
<dbReference type="EMBL" id="JANSHE010002773">
    <property type="protein sequence ID" value="KAJ2989557.1"/>
    <property type="molecule type" value="Genomic_DNA"/>
</dbReference>
<organism evidence="1 2">
    <name type="scientific">Trametes sanguinea</name>
    <dbReference type="NCBI Taxonomy" id="158606"/>
    <lineage>
        <taxon>Eukaryota</taxon>
        <taxon>Fungi</taxon>
        <taxon>Dikarya</taxon>
        <taxon>Basidiomycota</taxon>
        <taxon>Agaricomycotina</taxon>
        <taxon>Agaricomycetes</taxon>
        <taxon>Polyporales</taxon>
        <taxon>Polyporaceae</taxon>
        <taxon>Trametes</taxon>
    </lineage>
</organism>
<reference evidence="1" key="1">
    <citation type="submission" date="2022-08" db="EMBL/GenBank/DDBJ databases">
        <title>Genome Sequence of Pycnoporus sanguineus.</title>
        <authorList>
            <person name="Buettner E."/>
        </authorList>
    </citation>
    <scope>NUCLEOTIDE SEQUENCE</scope>
    <source>
        <strain evidence="1">CG-C14</strain>
    </source>
</reference>
<evidence type="ECO:0000313" key="1">
    <source>
        <dbReference type="EMBL" id="KAJ2989557.1"/>
    </source>
</evidence>
<keyword evidence="2" id="KW-1185">Reference proteome</keyword>
<comment type="caution">
    <text evidence="1">The sequence shown here is derived from an EMBL/GenBank/DDBJ whole genome shotgun (WGS) entry which is preliminary data.</text>
</comment>
<proteinExistence type="predicted"/>
<dbReference type="Proteomes" id="UP001144978">
    <property type="component" value="Unassembled WGS sequence"/>
</dbReference>
<protein>
    <submittedName>
        <fullName evidence="1">Uncharacterized protein</fullName>
    </submittedName>
</protein>
<sequence length="175" mass="18898">MGPDGKGLSMPVLEKVGGHWWDSGAADLIANRIIQVKSGISPERFIETGLAFSDGTKLDADAIIFATGYQPVMESVRGLLGEENSSLVGDISGLDAEGEMKGSYRPTEHPGLWFATGDIFVSRFYSQILALQIKARQLHLDNLWNAQLEPATTAVFPTTVSPMDTLLVPPAATYF</sequence>